<dbReference type="PANTHER" id="PTHR12585">
    <property type="entry name" value="SCC1 / RAD21 FAMILY MEMBER"/>
    <property type="match status" value="1"/>
</dbReference>
<dbReference type="Proteomes" id="UP001335648">
    <property type="component" value="Unassembled WGS sequence"/>
</dbReference>
<evidence type="ECO:0000259" key="5">
    <source>
        <dbReference type="Pfam" id="PF04824"/>
    </source>
</evidence>
<sequence length="496" mass="55698">MMFYTQLFTSKRGPLAKIWLAAHWERKLTKAQVFECNLETTIKDIISPQMKIGLRTSGHLLLGVVRIYSKKAKYLLADSTDALVKIKFAFRPGQTDLPDEGLEATLKAITLNEDFPDFDTQLPHPSDIDEVNHLSLNQCRSEDITLKEDIGSGFLNLIDFGNESQSVSAGLLDFQGFSQRGDAFGDEDRGGDFLDFLSNCEHPKSPNLIPEDPQDENTHISTLEDQRDADRTEVGTPTQDETTLLANEEEGFALDPVAVTPNSEKRRGKRRRRLVLMEWKESGRADKLFAQLCSTVAAPQIKKFFAKTTFQMKPSGVHQEDEVMREDGGDAQRDINTDVTVVDSSIDQETTHNTDVSDLGHVTDNPGENNFELREGGNLSEFTRCELPSEDSMFVHPSCLQTQSSSLHTQSLLESQDLEERKLTKRTQTLHHALKIQSSTSPLFSLRELCEGLSRFQAATTFFCFLALKKQNSIQLQQSAPYDDIIASPGPTFWEQ</sequence>
<comment type="caution">
    <text evidence="7">The sequence shown here is derived from an EMBL/GenBank/DDBJ whole genome shotgun (WGS) entry which is preliminary data.</text>
</comment>
<evidence type="ECO:0008006" key="9">
    <source>
        <dbReference type="Google" id="ProtNLM"/>
    </source>
</evidence>
<gene>
    <name evidence="7" type="ORF">CesoFtcFv8_011960</name>
</gene>
<evidence type="ECO:0000313" key="7">
    <source>
        <dbReference type="EMBL" id="KAK5895364.1"/>
    </source>
</evidence>
<evidence type="ECO:0000313" key="8">
    <source>
        <dbReference type="Proteomes" id="UP001335648"/>
    </source>
</evidence>
<keyword evidence="3" id="KW-0159">Chromosome partition</keyword>
<dbReference type="InterPro" id="IPR023093">
    <property type="entry name" value="ScpA-like_C"/>
</dbReference>
<dbReference type="GO" id="GO:0007062">
    <property type="term" value="P:sister chromatid cohesion"/>
    <property type="evidence" value="ECO:0007669"/>
    <property type="project" value="InterPro"/>
</dbReference>
<dbReference type="Pfam" id="PF04824">
    <property type="entry name" value="Rad21_Rec8"/>
    <property type="match status" value="1"/>
</dbReference>
<dbReference type="SUPFAM" id="SSF46785">
    <property type="entry name" value="Winged helix' DNA-binding domain"/>
    <property type="match status" value="1"/>
</dbReference>
<dbReference type="GO" id="GO:0008278">
    <property type="term" value="C:cohesin complex"/>
    <property type="evidence" value="ECO:0007669"/>
    <property type="project" value="InterPro"/>
</dbReference>
<organism evidence="7 8">
    <name type="scientific">Champsocephalus esox</name>
    <name type="common">pike icefish</name>
    <dbReference type="NCBI Taxonomy" id="159716"/>
    <lineage>
        <taxon>Eukaryota</taxon>
        <taxon>Metazoa</taxon>
        <taxon>Chordata</taxon>
        <taxon>Craniata</taxon>
        <taxon>Vertebrata</taxon>
        <taxon>Euteleostomi</taxon>
        <taxon>Actinopterygii</taxon>
        <taxon>Neopterygii</taxon>
        <taxon>Teleostei</taxon>
        <taxon>Neoteleostei</taxon>
        <taxon>Acanthomorphata</taxon>
        <taxon>Eupercaria</taxon>
        <taxon>Perciformes</taxon>
        <taxon>Notothenioidei</taxon>
        <taxon>Channichthyidae</taxon>
        <taxon>Champsocephalus</taxon>
    </lineage>
</organism>
<dbReference type="GO" id="GO:1990414">
    <property type="term" value="P:replication-born double-strand break repair via sister chromatid exchange"/>
    <property type="evidence" value="ECO:0007669"/>
    <property type="project" value="TreeGrafter"/>
</dbReference>
<dbReference type="InterPro" id="IPR006910">
    <property type="entry name" value="Rad21_Rec8_N"/>
</dbReference>
<reference evidence="7 8" key="1">
    <citation type="journal article" date="2023" name="Mol. Biol. Evol.">
        <title>Genomics of Secondarily Temperate Adaptation in the Only Non-Antarctic Icefish.</title>
        <authorList>
            <person name="Rivera-Colon A.G."/>
            <person name="Rayamajhi N."/>
            <person name="Minhas B.F."/>
            <person name="Madrigal G."/>
            <person name="Bilyk K.T."/>
            <person name="Yoon V."/>
            <person name="Hune M."/>
            <person name="Gregory S."/>
            <person name="Cheng C.H.C."/>
            <person name="Catchen J.M."/>
        </authorList>
    </citation>
    <scope>NUCLEOTIDE SEQUENCE [LARGE SCALE GENOMIC DNA]</scope>
    <source>
        <strain evidence="7">JC2023a</strain>
    </source>
</reference>
<keyword evidence="8" id="KW-1185">Reference proteome</keyword>
<dbReference type="InterPro" id="IPR039781">
    <property type="entry name" value="Rad21/Rec8-like"/>
</dbReference>
<evidence type="ECO:0000256" key="2">
    <source>
        <dbReference type="ARBA" id="ARBA00009870"/>
    </source>
</evidence>
<dbReference type="AlphaFoldDB" id="A0AAN8C1K9"/>
<dbReference type="InterPro" id="IPR006909">
    <property type="entry name" value="Rad21/Rec8_C_eu"/>
</dbReference>
<dbReference type="GO" id="GO:0007059">
    <property type="term" value="P:chromosome segregation"/>
    <property type="evidence" value="ECO:0007669"/>
    <property type="project" value="UniProtKB-KW"/>
</dbReference>
<feature type="domain" description="Rad21/Rec8-like protein N-terminal" evidence="6">
    <location>
        <begin position="2"/>
        <end position="101"/>
    </location>
</feature>
<proteinExistence type="inferred from homology"/>
<evidence type="ECO:0000256" key="3">
    <source>
        <dbReference type="ARBA" id="ARBA00022829"/>
    </source>
</evidence>
<dbReference type="EMBL" id="JAULUE010002054">
    <property type="protein sequence ID" value="KAK5895364.1"/>
    <property type="molecule type" value="Genomic_DNA"/>
</dbReference>
<evidence type="ECO:0000259" key="6">
    <source>
        <dbReference type="Pfam" id="PF04825"/>
    </source>
</evidence>
<dbReference type="Gene3D" id="1.10.10.580">
    <property type="entry name" value="Structural maintenance of chromosome 1. Chain E"/>
    <property type="match status" value="1"/>
</dbReference>
<dbReference type="Pfam" id="PF04825">
    <property type="entry name" value="Rad21_Rec8_N"/>
    <property type="match status" value="1"/>
</dbReference>
<name>A0AAN8C1K9_9TELE</name>
<evidence type="ECO:0000256" key="4">
    <source>
        <dbReference type="ARBA" id="ARBA00023242"/>
    </source>
</evidence>
<dbReference type="InterPro" id="IPR036390">
    <property type="entry name" value="WH_DNA-bd_sf"/>
</dbReference>
<protein>
    <recommendedName>
        <fullName evidence="9">Double-strand-break repair protein rad21-like protein 1</fullName>
    </recommendedName>
</protein>
<evidence type="ECO:0000256" key="1">
    <source>
        <dbReference type="ARBA" id="ARBA00004123"/>
    </source>
</evidence>
<dbReference type="GO" id="GO:0003682">
    <property type="term" value="F:chromatin binding"/>
    <property type="evidence" value="ECO:0007669"/>
    <property type="project" value="TreeGrafter"/>
</dbReference>
<dbReference type="GO" id="GO:0005634">
    <property type="term" value="C:nucleus"/>
    <property type="evidence" value="ECO:0007669"/>
    <property type="project" value="UniProtKB-SubCell"/>
</dbReference>
<feature type="domain" description="Rad21/Rec8-like protein C-terminal eukaryotic" evidence="5">
    <location>
        <begin position="444"/>
        <end position="493"/>
    </location>
</feature>
<dbReference type="PANTHER" id="PTHR12585:SF54">
    <property type="entry name" value="RAD21 COHESIN COMPLEX COMPONENT LIKE 1 ISOFORM X1"/>
    <property type="match status" value="1"/>
</dbReference>
<comment type="similarity">
    <text evidence="2">Belongs to the rad21 family.</text>
</comment>
<keyword evidence="4" id="KW-0539">Nucleus</keyword>
<comment type="subcellular location">
    <subcellularLocation>
        <location evidence="1">Nucleus</location>
    </subcellularLocation>
</comment>
<accession>A0AAN8C1K9</accession>